<dbReference type="SUPFAM" id="SSF64182">
    <property type="entry name" value="DHH phosphoesterases"/>
    <property type="match status" value="1"/>
</dbReference>
<dbReference type="Proteomes" id="UP000037386">
    <property type="component" value="Unassembled WGS sequence"/>
</dbReference>
<proteinExistence type="predicted"/>
<sequence>MDFIKQQIINFDTIIIHGHKRPDGDCYGSQLGLKDIIQENYPHKKVYAVGEINPNMAFLGDMDSITDETYQDALSIVVDSGNANIISDQRYKLGKMIIRIDHHLSAEKYGNYHYQWVEPRFASCSEMIYTFKEYHNYKISLKGAMPMYVGMVTDTGNFRFDRVTDKTLQMASELLQFEFNAFEIDKKINTQSLQMLKLKGYICENFIAEDGLIYIQISQEIIKKFNFSIDEIFSIVNIYSNVADYPVWAFIVEMSSQEWKLSIRSAGPKINHIVSKFDGGGHLRACGAFVKSQENIDEIINSLKQSIKEFKQEETLNISTES</sequence>
<evidence type="ECO:0000259" key="1">
    <source>
        <dbReference type="Pfam" id="PF01368"/>
    </source>
</evidence>
<comment type="caution">
    <text evidence="3">The sequence shown here is derived from an EMBL/GenBank/DDBJ whole genome shotgun (WGS) entry which is preliminary data.</text>
</comment>
<name>A0A0M1N110_9MOLU</name>
<accession>A0A0M1N110</accession>
<evidence type="ECO:0000313" key="3">
    <source>
        <dbReference type="EMBL" id="KOR75659.1"/>
    </source>
</evidence>
<dbReference type="InterPro" id="IPR051319">
    <property type="entry name" value="Oligoribo/pAp-PDE_c-di-AMP_PDE"/>
</dbReference>
<dbReference type="InterPro" id="IPR003156">
    <property type="entry name" value="DHHA1_dom"/>
</dbReference>
<dbReference type="AlphaFoldDB" id="A0A0M1N110"/>
<dbReference type="GO" id="GO:0003676">
    <property type="term" value="F:nucleic acid binding"/>
    <property type="evidence" value="ECO:0007669"/>
    <property type="project" value="InterPro"/>
</dbReference>
<evidence type="ECO:0000259" key="2">
    <source>
        <dbReference type="Pfam" id="PF02272"/>
    </source>
</evidence>
<feature type="domain" description="DHHA1" evidence="2">
    <location>
        <begin position="224"/>
        <end position="309"/>
    </location>
</feature>
<protein>
    <submittedName>
        <fullName evidence="3">Exopolyphosphatase-related protein</fullName>
    </submittedName>
</protein>
<dbReference type="EMBL" id="LHCF01000002">
    <property type="protein sequence ID" value="KOR75659.1"/>
    <property type="molecule type" value="Genomic_DNA"/>
</dbReference>
<dbReference type="PANTHER" id="PTHR47618">
    <property type="entry name" value="BIFUNCTIONAL OLIGORIBONUCLEASE AND PAP PHOSPHATASE NRNA"/>
    <property type="match status" value="1"/>
</dbReference>
<dbReference type="Gene3D" id="3.10.310.30">
    <property type="match status" value="1"/>
</dbReference>
<dbReference type="PATRIC" id="fig|479893.3.peg.141"/>
<dbReference type="OrthoDB" id="9803668at2"/>
<dbReference type="STRING" id="479893.CPX_001361"/>
<dbReference type="Gene3D" id="3.90.1640.10">
    <property type="entry name" value="inorganic pyrophosphatase (n-terminal core)"/>
    <property type="match status" value="1"/>
</dbReference>
<feature type="domain" description="DDH" evidence="1">
    <location>
        <begin position="14"/>
        <end position="150"/>
    </location>
</feature>
<dbReference type="Pfam" id="PF01368">
    <property type="entry name" value="DHH"/>
    <property type="match status" value="1"/>
</dbReference>
<organism evidence="3 4">
    <name type="scientific">Candidatus Phytoplasma pruni</name>
    <dbReference type="NCBI Taxonomy" id="479893"/>
    <lineage>
        <taxon>Bacteria</taxon>
        <taxon>Bacillati</taxon>
        <taxon>Mycoplasmatota</taxon>
        <taxon>Mollicutes</taxon>
        <taxon>Acholeplasmatales</taxon>
        <taxon>Acholeplasmataceae</taxon>
        <taxon>Candidatus Phytoplasma</taxon>
        <taxon>16SrIII (X-disease group)</taxon>
    </lineage>
</organism>
<gene>
    <name evidence="3" type="ORF">CPX_001361</name>
</gene>
<dbReference type="Pfam" id="PF02272">
    <property type="entry name" value="DHHA1"/>
    <property type="match status" value="1"/>
</dbReference>
<reference evidence="4" key="1">
    <citation type="submission" date="2015-05" db="EMBL/GenBank/DDBJ databases">
        <title>Draft genome sequence of 'Candidatus Phytoplasma Pruni' strain CX, a plant pathogenic bacterium.</title>
        <authorList>
            <person name="Lee I.-M."/>
            <person name="Bottner-Parker K.D."/>
            <person name="Shao J."/>
            <person name="Gundersen-Rindal D.E."/>
            <person name="Zhao Y."/>
            <person name="Davis R.E."/>
        </authorList>
    </citation>
    <scope>NUCLEOTIDE SEQUENCE [LARGE SCALE GENOMIC DNA]</scope>
    <source>
        <strain evidence="4">CX</strain>
    </source>
</reference>
<dbReference type="RefSeq" id="WP_053521335.1">
    <property type="nucleotide sequence ID" value="NZ_LHCF01000002.1"/>
</dbReference>
<dbReference type="PANTHER" id="PTHR47618:SF1">
    <property type="entry name" value="BIFUNCTIONAL OLIGORIBONUCLEASE AND PAP PHOSPHATASE NRNA"/>
    <property type="match status" value="1"/>
</dbReference>
<dbReference type="InterPro" id="IPR038763">
    <property type="entry name" value="DHH_sf"/>
</dbReference>
<evidence type="ECO:0000313" key="4">
    <source>
        <dbReference type="Proteomes" id="UP000037386"/>
    </source>
</evidence>
<dbReference type="InterPro" id="IPR001667">
    <property type="entry name" value="DDH_dom"/>
</dbReference>